<feature type="transmembrane region" description="Helical" evidence="6">
    <location>
        <begin position="58"/>
        <end position="77"/>
    </location>
</feature>
<proteinExistence type="predicted"/>
<feature type="transmembrane region" description="Helical" evidence="6">
    <location>
        <begin position="17"/>
        <end position="38"/>
    </location>
</feature>
<evidence type="ECO:0000256" key="1">
    <source>
        <dbReference type="ARBA" id="ARBA00004651"/>
    </source>
</evidence>
<keyword evidence="9" id="KW-1185">Reference proteome</keyword>
<dbReference type="AlphaFoldDB" id="A0A9X5GTU9"/>
<dbReference type="Proteomes" id="UP001154420">
    <property type="component" value="Unassembled WGS sequence"/>
</dbReference>
<feature type="transmembrane region" description="Helical" evidence="6">
    <location>
        <begin position="306"/>
        <end position="332"/>
    </location>
</feature>
<feature type="transmembrane region" description="Helical" evidence="6">
    <location>
        <begin position="709"/>
        <end position="731"/>
    </location>
</feature>
<evidence type="ECO:0000313" key="8">
    <source>
        <dbReference type="EMBL" id="NBJ94391.1"/>
    </source>
</evidence>
<feature type="transmembrane region" description="Helical" evidence="6">
    <location>
        <begin position="201"/>
        <end position="226"/>
    </location>
</feature>
<organism evidence="8 9">
    <name type="scientific">Parablautia muri</name>
    <dbReference type="NCBI Taxonomy" id="2320879"/>
    <lineage>
        <taxon>Bacteria</taxon>
        <taxon>Bacillati</taxon>
        <taxon>Bacillota</taxon>
        <taxon>Clostridia</taxon>
        <taxon>Lachnospirales</taxon>
        <taxon>Lachnospiraceae</taxon>
        <taxon>Parablautia</taxon>
    </lineage>
</organism>
<gene>
    <name evidence="8" type="ORF">D5281_17825</name>
</gene>
<evidence type="ECO:0000259" key="7">
    <source>
        <dbReference type="Pfam" id="PF02687"/>
    </source>
</evidence>
<sequence>MYAKLVFRNAKRSAKDYLVYIVTMTICVTLFYAFLSISSSFYNPDIGSEYDFTLLSDGMKAAICMITLLLLFLIRFVNHYMLRQKQKEFAIQSIMGMEQKTIGRIFFAEMLIMGLVSILAGIFFGVFCSQFITAMLLTAYGKPYEISWTLFPDTVLWTVVFFVFSFLVVGIFNTRTIQKTKIIDMLSAEKENDPELKKSRWIFVMVIILELFTVWAFITGVIKALFFYDSRFPIPVQFMYFGNILFPAATLGWSFLWLFKKKKWNFQKLLCGLLACSVLNTFAAVSVPALTNQYYLPLGSGMLRQYLLFALIDLLFFICVLIYLASCFIVMWKEKSPEHRYKEENLFFLGQIISKLETTSKTMTLISVTFVLAIFLFIAAPILTGWAFGYLDIRSMYDVQIFSQYNDVHDEKELLQDNYEIVTDFLDEHDIETAYDCTFNLYLPKKEDFSHRTKYDFPIVAISLSDYNAIRKMLGYEQISLGKNEFATQWKIIAAEEERKNFLSKHIDVLTDGGTLKISEQPYYEEAMGETLYNSYTDVLYVFPDNICKKLLPVMRNRYITTTEKISYENACELERLFTIEYPEQTESGVAYGVRFSTLQTNSAIANNFILQTGMIYGAVVLMVICLTVLSLQQLLDAGQYKYRFCVLRKLGVEENHISQLILKQLSVWFGLPIIVAIIVAAVVVGYFIQTVSAEISAYIGLAALMLQIGATVGILVILLLCYFISTWVIFRHSVNS</sequence>
<evidence type="ECO:0000256" key="2">
    <source>
        <dbReference type="ARBA" id="ARBA00022475"/>
    </source>
</evidence>
<protein>
    <submittedName>
        <fullName evidence="8">ABC transporter permease</fullName>
    </submittedName>
</protein>
<name>A0A9X5GTU9_9FIRM</name>
<feature type="transmembrane region" description="Helical" evidence="6">
    <location>
        <begin position="609"/>
        <end position="632"/>
    </location>
</feature>
<dbReference type="OrthoDB" id="9781780at2"/>
<keyword evidence="5 6" id="KW-0472">Membrane</keyword>
<comment type="caution">
    <text evidence="8">The sequence shown here is derived from an EMBL/GenBank/DDBJ whole genome shotgun (WGS) entry which is preliminary data.</text>
</comment>
<feature type="transmembrane region" description="Helical" evidence="6">
    <location>
        <begin position="666"/>
        <end position="689"/>
    </location>
</feature>
<dbReference type="InterPro" id="IPR003838">
    <property type="entry name" value="ABC3_permease_C"/>
</dbReference>
<feature type="transmembrane region" description="Helical" evidence="6">
    <location>
        <begin position="238"/>
        <end position="259"/>
    </location>
</feature>
<dbReference type="GO" id="GO:0005886">
    <property type="term" value="C:plasma membrane"/>
    <property type="evidence" value="ECO:0007669"/>
    <property type="project" value="UniProtKB-SubCell"/>
</dbReference>
<keyword evidence="3 6" id="KW-0812">Transmembrane</keyword>
<dbReference type="PANTHER" id="PTHR46795">
    <property type="entry name" value="ABC TRANSPORTER PERMEASE-RELATED-RELATED"/>
    <property type="match status" value="1"/>
</dbReference>
<dbReference type="PANTHER" id="PTHR46795:SF3">
    <property type="entry name" value="ABC TRANSPORTER PERMEASE"/>
    <property type="match status" value="1"/>
</dbReference>
<evidence type="ECO:0000256" key="5">
    <source>
        <dbReference type="ARBA" id="ARBA00023136"/>
    </source>
</evidence>
<feature type="transmembrane region" description="Helical" evidence="6">
    <location>
        <begin position="271"/>
        <end position="291"/>
    </location>
</feature>
<dbReference type="EMBL" id="QZDT01000037">
    <property type="protein sequence ID" value="NBJ94391.1"/>
    <property type="molecule type" value="Genomic_DNA"/>
</dbReference>
<dbReference type="RefSeq" id="WP_160561428.1">
    <property type="nucleotide sequence ID" value="NZ_QZDT01000037.1"/>
</dbReference>
<evidence type="ECO:0000256" key="6">
    <source>
        <dbReference type="SAM" id="Phobius"/>
    </source>
</evidence>
<evidence type="ECO:0000256" key="4">
    <source>
        <dbReference type="ARBA" id="ARBA00022989"/>
    </source>
</evidence>
<comment type="subcellular location">
    <subcellularLocation>
        <location evidence="1">Cell membrane</location>
        <topology evidence="1">Multi-pass membrane protein</topology>
    </subcellularLocation>
</comment>
<feature type="transmembrane region" description="Helical" evidence="6">
    <location>
        <begin position="365"/>
        <end position="391"/>
    </location>
</feature>
<evidence type="ECO:0000313" key="9">
    <source>
        <dbReference type="Proteomes" id="UP001154420"/>
    </source>
</evidence>
<keyword evidence="4 6" id="KW-1133">Transmembrane helix</keyword>
<accession>A0A9X5GTU9</accession>
<dbReference type="Pfam" id="PF02687">
    <property type="entry name" value="FtsX"/>
    <property type="match status" value="1"/>
</dbReference>
<keyword evidence="2" id="KW-1003">Cell membrane</keyword>
<reference evidence="8" key="1">
    <citation type="submission" date="2018-09" db="EMBL/GenBank/DDBJ databases">
        <title>Murine metabolic-syndrome-specific gut microbial biobank.</title>
        <authorList>
            <person name="Liu C."/>
        </authorList>
    </citation>
    <scope>NUCLEOTIDE SEQUENCE</scope>
    <source>
        <strain evidence="8">D42-62</strain>
    </source>
</reference>
<dbReference type="InterPro" id="IPR052536">
    <property type="entry name" value="ABC-4_Integral_Memb_Prot"/>
</dbReference>
<feature type="transmembrane region" description="Helical" evidence="6">
    <location>
        <begin position="154"/>
        <end position="172"/>
    </location>
</feature>
<feature type="domain" description="ABC3 transporter permease C-terminal" evidence="7">
    <location>
        <begin position="62"/>
        <end position="178"/>
    </location>
</feature>
<evidence type="ECO:0000256" key="3">
    <source>
        <dbReference type="ARBA" id="ARBA00022692"/>
    </source>
</evidence>
<feature type="transmembrane region" description="Helical" evidence="6">
    <location>
        <begin position="105"/>
        <end position="134"/>
    </location>
</feature>